<dbReference type="InterPro" id="IPR051751">
    <property type="entry name" value="Immunoreceptor_sig_adapters"/>
</dbReference>
<dbReference type="Proteomes" id="UP000265140">
    <property type="component" value="Chromosome 4"/>
</dbReference>
<dbReference type="PROSITE" id="PS50001">
    <property type="entry name" value="SH2"/>
    <property type="match status" value="1"/>
</dbReference>
<accession>A0A3P8ZL49</accession>
<reference evidence="5" key="4">
    <citation type="submission" date="2025-09" db="UniProtKB">
        <authorList>
            <consortium name="Ensembl"/>
        </authorList>
    </citation>
    <scope>IDENTIFICATION</scope>
</reference>
<name>A0A3P8ZL49_ESOLU</name>
<dbReference type="GO" id="GO:0035556">
    <property type="term" value="P:intracellular signal transduction"/>
    <property type="evidence" value="ECO:0007669"/>
    <property type="project" value="TreeGrafter"/>
</dbReference>
<dbReference type="GeneTree" id="ENSGT00940000156835"/>
<protein>
    <recommendedName>
        <fullName evidence="4">SH2 domain-containing protein</fullName>
    </recommendedName>
</protein>
<dbReference type="FunFam" id="3.30.505.10:FF:000016">
    <property type="entry name" value="B-cell linker protein isoform 2"/>
    <property type="match status" value="1"/>
</dbReference>
<feature type="compositionally biased region" description="Polar residues" evidence="3">
    <location>
        <begin position="258"/>
        <end position="270"/>
    </location>
</feature>
<dbReference type="GO" id="GO:0007169">
    <property type="term" value="P:cell surface receptor protein tyrosine kinase signaling pathway"/>
    <property type="evidence" value="ECO:0007669"/>
    <property type="project" value="TreeGrafter"/>
</dbReference>
<dbReference type="InterPro" id="IPR013761">
    <property type="entry name" value="SAM/pointed_sf"/>
</dbReference>
<dbReference type="SUPFAM" id="SSF47769">
    <property type="entry name" value="SAM/Pointed domain"/>
    <property type="match status" value="1"/>
</dbReference>
<dbReference type="Pfam" id="PF00017">
    <property type="entry name" value="SH2"/>
    <property type="match status" value="1"/>
</dbReference>
<evidence type="ECO:0000259" key="4">
    <source>
        <dbReference type="PROSITE" id="PS50001"/>
    </source>
</evidence>
<dbReference type="RefSeq" id="XP_010892679.1">
    <property type="nucleotide sequence ID" value="XM_010894377.3"/>
</dbReference>
<dbReference type="InterPro" id="IPR000980">
    <property type="entry name" value="SH2"/>
</dbReference>
<sequence>MSFESVPQKSEVMGWNTHSLSNYMKRLKLSGCDNVVKRSNMNGERFLNMTENDLQRFPSIHIPIIMKICGEINRSEDRRMFGWRSKETQNHKQDLVQEEECWDSEEFDMSDNDYESPDNEEDDSYICAMSDHPSLQPPVGAAEDNYSDEDYELPPSSTEEIPRFLNPAQTLENPDYIDSVRGEPSVTPQAGRTPRPPQRPTPQAHHHSAPRGDALVKPPLPRPNQSNKVIKKPPLVPQIDRSKKPGRSTPPMKGPSHQYPTTPVTPTRKSPQLKAPESSNRFRSSKPPNVDPTLPFHPPSKVTTTKLGTVRGTDMDPGWYGGLVTRGQAEAFLRQVNKDAAFLVRDSSKGSPDQPYTLMVLSQDKVYNIQIRRKGNTYQLGTGLMGSESFPGVKEMIEHFKHTPLLLIDAMERGTGVHQECCLLHPGLLS</sequence>
<evidence type="ECO:0000313" key="5">
    <source>
        <dbReference type="Ensembl" id="ENSELUP00000029077.1"/>
    </source>
</evidence>
<evidence type="ECO:0000256" key="2">
    <source>
        <dbReference type="PROSITE-ProRule" id="PRU00191"/>
    </source>
</evidence>
<dbReference type="SUPFAM" id="SSF55550">
    <property type="entry name" value="SH2 domain"/>
    <property type="match status" value="1"/>
</dbReference>
<dbReference type="CTD" id="100004351"/>
<evidence type="ECO:0000256" key="3">
    <source>
        <dbReference type="SAM" id="MobiDB-lite"/>
    </source>
</evidence>
<feature type="domain" description="SH2" evidence="4">
    <location>
        <begin position="319"/>
        <end position="427"/>
    </location>
</feature>
<dbReference type="GeneID" id="105024432"/>
<reference evidence="6" key="1">
    <citation type="journal article" date="2014" name="PLoS ONE">
        <title>The genome and linkage map of the northern pike (Esox lucius): conserved synteny revealed between the salmonid sister group and the Neoteleostei.</title>
        <authorList>
            <person name="Rondeau E.B."/>
            <person name="Minkley D.R."/>
            <person name="Leong J.S."/>
            <person name="Messmer A.M."/>
            <person name="Jantzen J.R."/>
            <person name="von Schalburg K.R."/>
            <person name="Lemon C."/>
            <person name="Bird N.H."/>
            <person name="Koop B.F."/>
        </authorList>
    </citation>
    <scope>NUCLEOTIDE SEQUENCE</scope>
</reference>
<dbReference type="PANTHER" id="PTHR14098">
    <property type="entry name" value="SH2 DOMAIN CONTAINING PROTEIN"/>
    <property type="match status" value="1"/>
</dbReference>
<evidence type="ECO:0000313" key="6">
    <source>
        <dbReference type="Proteomes" id="UP000265140"/>
    </source>
</evidence>
<keyword evidence="1 2" id="KW-0727">SH2 domain</keyword>
<dbReference type="AlphaFoldDB" id="A0A3P8ZL49"/>
<dbReference type="STRING" id="8010.ENSELUP00000029077"/>
<dbReference type="Bgee" id="ENSELUG00000005905">
    <property type="expression patterns" value="Expressed in spleen and 8 other cell types or tissues"/>
</dbReference>
<proteinExistence type="predicted"/>
<dbReference type="Ensembl" id="ENSELUT00000011751.3">
    <property type="protein sequence ID" value="ENSELUP00000029077.1"/>
    <property type="gene ID" value="ENSELUG00000005905.3"/>
</dbReference>
<dbReference type="KEGG" id="els:105024432"/>
<feature type="region of interest" description="Disordered" evidence="3">
    <location>
        <begin position="108"/>
        <end position="310"/>
    </location>
</feature>
<evidence type="ECO:0000256" key="1">
    <source>
        <dbReference type="ARBA" id="ARBA00022999"/>
    </source>
</evidence>
<dbReference type="Gene3D" id="3.30.505.10">
    <property type="entry name" value="SH2 domain"/>
    <property type="match status" value="1"/>
</dbReference>
<dbReference type="SMART" id="SM00252">
    <property type="entry name" value="SH2"/>
    <property type="match status" value="1"/>
</dbReference>
<feature type="compositionally biased region" description="Acidic residues" evidence="3">
    <location>
        <begin position="108"/>
        <end position="124"/>
    </location>
</feature>
<reference evidence="5" key="3">
    <citation type="submission" date="2025-08" db="UniProtKB">
        <authorList>
            <consortium name="Ensembl"/>
        </authorList>
    </citation>
    <scope>IDENTIFICATION</scope>
</reference>
<keyword evidence="6" id="KW-1185">Reference proteome</keyword>
<dbReference type="InterPro" id="IPR036860">
    <property type="entry name" value="SH2_dom_sf"/>
</dbReference>
<dbReference type="OMA" id="DDSYICA"/>
<dbReference type="OrthoDB" id="9934029at2759"/>
<reference evidence="5" key="2">
    <citation type="submission" date="2020-02" db="EMBL/GenBank/DDBJ databases">
        <title>Esox lucius (northern pike) genome, fEsoLuc1, primary haplotype.</title>
        <authorList>
            <person name="Myers G."/>
            <person name="Karagic N."/>
            <person name="Meyer A."/>
            <person name="Pippel M."/>
            <person name="Reichard M."/>
            <person name="Winkler S."/>
            <person name="Tracey A."/>
            <person name="Sims Y."/>
            <person name="Howe K."/>
            <person name="Rhie A."/>
            <person name="Formenti G."/>
            <person name="Durbin R."/>
            <person name="Fedrigo O."/>
            <person name="Jarvis E.D."/>
        </authorList>
    </citation>
    <scope>NUCLEOTIDE SEQUENCE [LARGE SCALE GENOMIC DNA]</scope>
</reference>
<dbReference type="GO" id="GO:0005737">
    <property type="term" value="C:cytoplasm"/>
    <property type="evidence" value="ECO:0007669"/>
    <property type="project" value="UniProtKB-ARBA"/>
</dbReference>
<dbReference type="InParanoid" id="A0A3P8ZL49"/>
<dbReference type="PANTHER" id="PTHR14098:SF1">
    <property type="entry name" value="LYMPHOCYTE CYTOSOLIC PROTEIN 2"/>
    <property type="match status" value="1"/>
</dbReference>
<organism evidence="5 6">
    <name type="scientific">Esox lucius</name>
    <name type="common">Northern pike</name>
    <dbReference type="NCBI Taxonomy" id="8010"/>
    <lineage>
        <taxon>Eukaryota</taxon>
        <taxon>Metazoa</taxon>
        <taxon>Chordata</taxon>
        <taxon>Craniata</taxon>
        <taxon>Vertebrata</taxon>
        <taxon>Euteleostomi</taxon>
        <taxon>Actinopterygii</taxon>
        <taxon>Neopterygii</taxon>
        <taxon>Teleostei</taxon>
        <taxon>Protacanthopterygii</taxon>
        <taxon>Esociformes</taxon>
        <taxon>Esocidae</taxon>
        <taxon>Esox</taxon>
    </lineage>
</organism>
<dbReference type="Gene3D" id="1.10.150.50">
    <property type="entry name" value="Transcription Factor, Ets-1"/>
    <property type="match status" value="1"/>
</dbReference>